<dbReference type="Pfam" id="PF00072">
    <property type="entry name" value="Response_reg"/>
    <property type="match status" value="1"/>
</dbReference>
<dbReference type="GO" id="GO:0003677">
    <property type="term" value="F:DNA binding"/>
    <property type="evidence" value="ECO:0007669"/>
    <property type="project" value="UniProtKB-KW"/>
</dbReference>
<name>A0A1N6EYU2_9BURK</name>
<keyword evidence="1 3" id="KW-0597">Phosphoprotein</keyword>
<dbReference type="GO" id="GO:0006355">
    <property type="term" value="P:regulation of DNA-templated transcription"/>
    <property type="evidence" value="ECO:0007669"/>
    <property type="project" value="InterPro"/>
</dbReference>
<feature type="domain" description="Response regulatory" evidence="5">
    <location>
        <begin position="5"/>
        <end position="126"/>
    </location>
</feature>
<dbReference type="InterPro" id="IPR001789">
    <property type="entry name" value="Sig_transdc_resp-reg_receiver"/>
</dbReference>
<dbReference type="InterPro" id="IPR036388">
    <property type="entry name" value="WH-like_DNA-bd_sf"/>
</dbReference>
<feature type="modified residue" description="4-aspartylphosphate" evidence="3">
    <location>
        <position position="56"/>
    </location>
</feature>
<dbReference type="Gene3D" id="3.40.50.2300">
    <property type="match status" value="1"/>
</dbReference>
<protein>
    <submittedName>
        <fullName evidence="6">Two component transcriptional regulator, LuxR family</fullName>
    </submittedName>
</protein>
<dbReference type="PANTHER" id="PTHR43214:SF17">
    <property type="entry name" value="TRANSCRIPTIONAL REGULATORY PROTEIN RCSB"/>
    <property type="match status" value="1"/>
</dbReference>
<dbReference type="Proteomes" id="UP000184693">
    <property type="component" value="Unassembled WGS sequence"/>
</dbReference>
<dbReference type="InterPro" id="IPR039420">
    <property type="entry name" value="WalR-like"/>
</dbReference>
<reference evidence="6 7" key="1">
    <citation type="submission" date="2016-11" db="EMBL/GenBank/DDBJ databases">
        <authorList>
            <person name="Jaros S."/>
            <person name="Januszkiewicz K."/>
            <person name="Wedrychowicz H."/>
        </authorList>
    </citation>
    <scope>NUCLEOTIDE SEQUENCE [LARGE SCALE GENOMIC DNA]</scope>
    <source>
        <strain evidence="6 7">GAS86</strain>
    </source>
</reference>
<feature type="domain" description="HTH luxR-type" evidence="4">
    <location>
        <begin position="149"/>
        <end position="214"/>
    </location>
</feature>
<dbReference type="GO" id="GO:0000160">
    <property type="term" value="P:phosphorelay signal transduction system"/>
    <property type="evidence" value="ECO:0007669"/>
    <property type="project" value="InterPro"/>
</dbReference>
<accession>A0A1N6EYU2</accession>
<dbReference type="CDD" id="cd17535">
    <property type="entry name" value="REC_NarL-like"/>
    <property type="match status" value="1"/>
</dbReference>
<dbReference type="PANTHER" id="PTHR43214">
    <property type="entry name" value="TWO-COMPONENT RESPONSE REGULATOR"/>
    <property type="match status" value="1"/>
</dbReference>
<gene>
    <name evidence="6" type="ORF">SAMN05444168_1093</name>
</gene>
<dbReference type="SMART" id="SM00421">
    <property type="entry name" value="HTH_LUXR"/>
    <property type="match status" value="1"/>
</dbReference>
<evidence type="ECO:0000256" key="3">
    <source>
        <dbReference type="PROSITE-ProRule" id="PRU00169"/>
    </source>
</evidence>
<dbReference type="InterPro" id="IPR016032">
    <property type="entry name" value="Sig_transdc_resp-reg_C-effctor"/>
</dbReference>
<dbReference type="AlphaFoldDB" id="A0A1N6EYU2"/>
<sequence length="216" mass="23264">MVNIRVILADDHPFVLLGVRSAVSAHRDITIVGEATSPASLIDLLRDVPCDVLVTDLNMPESSGAMADGLSLIQRIRHDWPALGVVVLTNLTNAAILRSAASDHAVSILNKTEPMDELVTAMRSASTGRPYIGRSILEAFSEVRIESNAAPRTRHLSTRESEVIGMFVQGKSVSEIALALGRDIRSVRRQKRFAMTKLGVTTDPGLYALVKAKGGV</sequence>
<dbReference type="SUPFAM" id="SSF46894">
    <property type="entry name" value="C-terminal effector domain of the bipartite response regulators"/>
    <property type="match status" value="1"/>
</dbReference>
<dbReference type="EMBL" id="FSRM01000001">
    <property type="protein sequence ID" value="SIN88123.1"/>
    <property type="molecule type" value="Genomic_DNA"/>
</dbReference>
<dbReference type="Gene3D" id="1.10.10.10">
    <property type="entry name" value="Winged helix-like DNA-binding domain superfamily/Winged helix DNA-binding domain"/>
    <property type="match status" value="1"/>
</dbReference>
<dbReference type="InterPro" id="IPR000792">
    <property type="entry name" value="Tscrpt_reg_LuxR_C"/>
</dbReference>
<evidence type="ECO:0000313" key="6">
    <source>
        <dbReference type="EMBL" id="SIN88123.1"/>
    </source>
</evidence>
<evidence type="ECO:0000259" key="4">
    <source>
        <dbReference type="PROSITE" id="PS50043"/>
    </source>
</evidence>
<evidence type="ECO:0000313" key="7">
    <source>
        <dbReference type="Proteomes" id="UP000184693"/>
    </source>
</evidence>
<dbReference type="SUPFAM" id="SSF52172">
    <property type="entry name" value="CheY-like"/>
    <property type="match status" value="1"/>
</dbReference>
<evidence type="ECO:0000256" key="2">
    <source>
        <dbReference type="ARBA" id="ARBA00023125"/>
    </source>
</evidence>
<keyword evidence="2" id="KW-0238">DNA-binding</keyword>
<proteinExistence type="predicted"/>
<dbReference type="InterPro" id="IPR058245">
    <property type="entry name" value="NreC/VraR/RcsB-like_REC"/>
</dbReference>
<evidence type="ECO:0000259" key="5">
    <source>
        <dbReference type="PROSITE" id="PS50110"/>
    </source>
</evidence>
<dbReference type="PROSITE" id="PS50043">
    <property type="entry name" value="HTH_LUXR_2"/>
    <property type="match status" value="1"/>
</dbReference>
<dbReference type="Pfam" id="PF00196">
    <property type="entry name" value="GerE"/>
    <property type="match status" value="1"/>
</dbReference>
<dbReference type="PROSITE" id="PS50110">
    <property type="entry name" value="RESPONSE_REGULATORY"/>
    <property type="match status" value="1"/>
</dbReference>
<dbReference type="SMART" id="SM00448">
    <property type="entry name" value="REC"/>
    <property type="match status" value="1"/>
</dbReference>
<dbReference type="CDD" id="cd06170">
    <property type="entry name" value="LuxR_C_like"/>
    <property type="match status" value="1"/>
</dbReference>
<dbReference type="InterPro" id="IPR011006">
    <property type="entry name" value="CheY-like_superfamily"/>
</dbReference>
<evidence type="ECO:0000256" key="1">
    <source>
        <dbReference type="ARBA" id="ARBA00022553"/>
    </source>
</evidence>
<organism evidence="6 7">
    <name type="scientific">Paraburkholderia phenazinium</name>
    <dbReference type="NCBI Taxonomy" id="60549"/>
    <lineage>
        <taxon>Bacteria</taxon>
        <taxon>Pseudomonadati</taxon>
        <taxon>Pseudomonadota</taxon>
        <taxon>Betaproteobacteria</taxon>
        <taxon>Burkholderiales</taxon>
        <taxon>Burkholderiaceae</taxon>
        <taxon>Paraburkholderia</taxon>
    </lineage>
</organism>